<evidence type="ECO:0000313" key="5">
    <source>
        <dbReference type="EMBL" id="KAF2405413.1"/>
    </source>
</evidence>
<dbReference type="InterPro" id="IPR051052">
    <property type="entry name" value="Diverse_substrate_MTase"/>
</dbReference>
<dbReference type="PANTHER" id="PTHR44942:SF4">
    <property type="entry name" value="METHYLTRANSFERASE TYPE 11 DOMAIN-CONTAINING PROTEIN"/>
    <property type="match status" value="1"/>
</dbReference>
<evidence type="ECO:0000259" key="4">
    <source>
        <dbReference type="Pfam" id="PF08241"/>
    </source>
</evidence>
<keyword evidence="6" id="KW-1185">Reference proteome</keyword>
<dbReference type="Gene3D" id="3.40.50.150">
    <property type="entry name" value="Vaccinia Virus protein VP39"/>
    <property type="match status" value="1"/>
</dbReference>
<gene>
    <name evidence="5" type="ORF">EJ06DRAFT_24498</name>
</gene>
<dbReference type="GO" id="GO:0008757">
    <property type="term" value="F:S-adenosylmethionine-dependent methyltransferase activity"/>
    <property type="evidence" value="ECO:0007669"/>
    <property type="project" value="InterPro"/>
</dbReference>
<name>A0A6G1IAS7_9PEZI</name>
<organism evidence="5 6">
    <name type="scientific">Trichodelitschia bisporula</name>
    <dbReference type="NCBI Taxonomy" id="703511"/>
    <lineage>
        <taxon>Eukaryota</taxon>
        <taxon>Fungi</taxon>
        <taxon>Dikarya</taxon>
        <taxon>Ascomycota</taxon>
        <taxon>Pezizomycotina</taxon>
        <taxon>Dothideomycetes</taxon>
        <taxon>Dothideomycetes incertae sedis</taxon>
        <taxon>Phaeotrichales</taxon>
        <taxon>Phaeotrichaceae</taxon>
        <taxon>Trichodelitschia</taxon>
    </lineage>
</organism>
<dbReference type="EMBL" id="ML996687">
    <property type="protein sequence ID" value="KAF2405413.1"/>
    <property type="molecule type" value="Genomic_DNA"/>
</dbReference>
<reference evidence="5" key="1">
    <citation type="journal article" date="2020" name="Stud. Mycol.">
        <title>101 Dothideomycetes genomes: a test case for predicting lifestyles and emergence of pathogens.</title>
        <authorList>
            <person name="Haridas S."/>
            <person name="Albert R."/>
            <person name="Binder M."/>
            <person name="Bloem J."/>
            <person name="Labutti K."/>
            <person name="Salamov A."/>
            <person name="Andreopoulos B."/>
            <person name="Baker S."/>
            <person name="Barry K."/>
            <person name="Bills G."/>
            <person name="Bluhm B."/>
            <person name="Cannon C."/>
            <person name="Castanera R."/>
            <person name="Culley D."/>
            <person name="Daum C."/>
            <person name="Ezra D."/>
            <person name="Gonzalez J."/>
            <person name="Henrissat B."/>
            <person name="Kuo A."/>
            <person name="Liang C."/>
            <person name="Lipzen A."/>
            <person name="Lutzoni F."/>
            <person name="Magnuson J."/>
            <person name="Mondo S."/>
            <person name="Nolan M."/>
            <person name="Ohm R."/>
            <person name="Pangilinan J."/>
            <person name="Park H.-J."/>
            <person name="Ramirez L."/>
            <person name="Alfaro M."/>
            <person name="Sun H."/>
            <person name="Tritt A."/>
            <person name="Yoshinaga Y."/>
            <person name="Zwiers L.-H."/>
            <person name="Turgeon B."/>
            <person name="Goodwin S."/>
            <person name="Spatafora J."/>
            <person name="Crous P."/>
            <person name="Grigoriev I."/>
        </authorList>
    </citation>
    <scope>NUCLEOTIDE SEQUENCE</scope>
    <source>
        <strain evidence="5">CBS 262.69</strain>
    </source>
</reference>
<protein>
    <submittedName>
        <fullName evidence="5">S-adenosyl-L-methionine-dependent methyltransferase</fullName>
    </submittedName>
</protein>
<dbReference type="PANTHER" id="PTHR44942">
    <property type="entry name" value="METHYLTRANSF_11 DOMAIN-CONTAINING PROTEIN"/>
    <property type="match status" value="1"/>
</dbReference>
<dbReference type="InterPro" id="IPR029063">
    <property type="entry name" value="SAM-dependent_MTases_sf"/>
</dbReference>
<proteinExistence type="inferred from homology"/>
<keyword evidence="2 5" id="KW-0489">Methyltransferase</keyword>
<dbReference type="GO" id="GO:0032259">
    <property type="term" value="P:methylation"/>
    <property type="evidence" value="ECO:0007669"/>
    <property type="project" value="UniProtKB-KW"/>
</dbReference>
<dbReference type="AlphaFoldDB" id="A0A6G1IAS7"/>
<dbReference type="Pfam" id="PF08241">
    <property type="entry name" value="Methyltransf_11"/>
    <property type="match status" value="1"/>
</dbReference>
<dbReference type="SUPFAM" id="SSF53335">
    <property type="entry name" value="S-adenosyl-L-methionine-dependent methyltransferases"/>
    <property type="match status" value="1"/>
</dbReference>
<sequence length="286" mass="31695">MAVSDGIATQALEGFADGASYDKYRPTYPDEAVDRLLGSLGLIGFDGAIVVDLAAGTGKFTEALARRKESFDVIAVEPHNAMRGELERKQLARAVVKEGIANSIPLEDASADALVVAQAFHWFANMGALREVYRVLKPGAGFGMIWNIEDYNQTRDAGMSTEWEGKLRDLVWTRGNDTPRFRHNKWRAVFDEQLSNPLRLTAGAEPLFSLPIGEDKVPWTVWLTKENLWSRYMTLGPHSVLTGKELEDTRRVFDSALQGADVEVNDEGLVAVHGVTYIAWTSRLPN</sequence>
<dbReference type="Proteomes" id="UP000799640">
    <property type="component" value="Unassembled WGS sequence"/>
</dbReference>
<comment type="similarity">
    <text evidence="1">Belongs to the methyltransferase superfamily.</text>
</comment>
<accession>A0A6G1IAS7</accession>
<keyword evidence="3 5" id="KW-0808">Transferase</keyword>
<evidence type="ECO:0000256" key="1">
    <source>
        <dbReference type="ARBA" id="ARBA00008361"/>
    </source>
</evidence>
<dbReference type="OrthoDB" id="10027013at2759"/>
<evidence type="ECO:0000256" key="2">
    <source>
        <dbReference type="ARBA" id="ARBA00022603"/>
    </source>
</evidence>
<feature type="domain" description="Methyltransferase type 11" evidence="4">
    <location>
        <begin position="51"/>
        <end position="139"/>
    </location>
</feature>
<dbReference type="CDD" id="cd02440">
    <property type="entry name" value="AdoMet_MTases"/>
    <property type="match status" value="1"/>
</dbReference>
<evidence type="ECO:0000313" key="6">
    <source>
        <dbReference type="Proteomes" id="UP000799640"/>
    </source>
</evidence>
<dbReference type="InterPro" id="IPR013216">
    <property type="entry name" value="Methyltransf_11"/>
</dbReference>
<evidence type="ECO:0000256" key="3">
    <source>
        <dbReference type="ARBA" id="ARBA00022679"/>
    </source>
</evidence>